<dbReference type="AlphaFoldDB" id="A0A5B8V4Z5"/>
<evidence type="ECO:0000256" key="3">
    <source>
        <dbReference type="ARBA" id="ARBA00022692"/>
    </source>
</evidence>
<feature type="transmembrane region" description="Helical" evidence="6">
    <location>
        <begin position="195"/>
        <end position="213"/>
    </location>
</feature>
<evidence type="ECO:0000259" key="7">
    <source>
        <dbReference type="PROSITE" id="PS50850"/>
    </source>
</evidence>
<feature type="transmembrane region" description="Helical" evidence="6">
    <location>
        <begin position="60"/>
        <end position="80"/>
    </location>
</feature>
<dbReference type="GO" id="GO:0016020">
    <property type="term" value="C:membrane"/>
    <property type="evidence" value="ECO:0007669"/>
    <property type="project" value="UniProtKB-SubCell"/>
</dbReference>
<feature type="transmembrane region" description="Helical" evidence="6">
    <location>
        <begin position="388"/>
        <end position="410"/>
    </location>
</feature>
<name>A0A5B8V4Z5_9BACT</name>
<feature type="transmembrane region" description="Helical" evidence="6">
    <location>
        <begin position="92"/>
        <end position="109"/>
    </location>
</feature>
<evidence type="ECO:0000256" key="1">
    <source>
        <dbReference type="ARBA" id="ARBA00004141"/>
    </source>
</evidence>
<proteinExistence type="predicted"/>
<dbReference type="Gene3D" id="1.20.1250.20">
    <property type="entry name" value="MFS general substrate transporter like domains"/>
    <property type="match status" value="2"/>
</dbReference>
<evidence type="ECO:0000313" key="8">
    <source>
        <dbReference type="EMBL" id="QEC66557.1"/>
    </source>
</evidence>
<evidence type="ECO:0000313" key="9">
    <source>
        <dbReference type="Proteomes" id="UP000321533"/>
    </source>
</evidence>
<organism evidence="8 9">
    <name type="scientific">Panacibacter ginsenosidivorans</name>
    <dbReference type="NCBI Taxonomy" id="1813871"/>
    <lineage>
        <taxon>Bacteria</taxon>
        <taxon>Pseudomonadati</taxon>
        <taxon>Bacteroidota</taxon>
        <taxon>Chitinophagia</taxon>
        <taxon>Chitinophagales</taxon>
        <taxon>Chitinophagaceae</taxon>
        <taxon>Panacibacter</taxon>
    </lineage>
</organism>
<reference evidence="8 9" key="1">
    <citation type="journal article" date="2016" name="Int. J. Syst. Evol. Microbiol.">
        <title>Panacibacter ginsenosidivorans gen. nov., sp. nov., with ginsenoside converting activity isolated from soil of a ginseng field.</title>
        <authorList>
            <person name="Siddiqi M.Z."/>
            <person name="Muhammad Shafi S."/>
            <person name="Choi K.D."/>
            <person name="Im W.T."/>
        </authorList>
    </citation>
    <scope>NUCLEOTIDE SEQUENCE [LARGE SCALE GENOMIC DNA]</scope>
    <source>
        <strain evidence="8 9">Gsoil1550</strain>
    </source>
</reference>
<dbReference type="SUPFAM" id="SSF103473">
    <property type="entry name" value="MFS general substrate transporter"/>
    <property type="match status" value="1"/>
</dbReference>
<dbReference type="Pfam" id="PF07690">
    <property type="entry name" value="MFS_1"/>
    <property type="match status" value="1"/>
</dbReference>
<keyword evidence="5 6" id="KW-0472">Membrane</keyword>
<feature type="transmembrane region" description="Helical" evidence="6">
    <location>
        <begin position="330"/>
        <end position="349"/>
    </location>
</feature>
<dbReference type="EMBL" id="CP042435">
    <property type="protein sequence ID" value="QEC66557.1"/>
    <property type="molecule type" value="Genomic_DNA"/>
</dbReference>
<protein>
    <submittedName>
        <fullName evidence="8">SLC45 family MFS transporter</fullName>
    </submittedName>
</protein>
<dbReference type="OrthoDB" id="7584869at2"/>
<dbReference type="KEGG" id="pgin:FRZ67_04315"/>
<keyword evidence="4 6" id="KW-1133">Transmembrane helix</keyword>
<dbReference type="InterPro" id="IPR011701">
    <property type="entry name" value="MFS"/>
</dbReference>
<dbReference type="PANTHER" id="PTHR19432">
    <property type="entry name" value="SUGAR TRANSPORTER"/>
    <property type="match status" value="1"/>
</dbReference>
<feature type="transmembrane region" description="Helical" evidence="6">
    <location>
        <begin position="355"/>
        <end position="376"/>
    </location>
</feature>
<evidence type="ECO:0000256" key="6">
    <source>
        <dbReference type="SAM" id="Phobius"/>
    </source>
</evidence>
<keyword evidence="2" id="KW-0813">Transport</keyword>
<dbReference type="InterPro" id="IPR036259">
    <property type="entry name" value="MFS_trans_sf"/>
</dbReference>
<dbReference type="PROSITE" id="PS50850">
    <property type="entry name" value="MFS"/>
    <property type="match status" value="1"/>
</dbReference>
<dbReference type="GO" id="GO:0022857">
    <property type="term" value="F:transmembrane transporter activity"/>
    <property type="evidence" value="ECO:0007669"/>
    <property type="project" value="InterPro"/>
</dbReference>
<gene>
    <name evidence="8" type="ORF">FRZ67_04315</name>
</gene>
<feature type="transmembrane region" description="Helical" evidence="6">
    <location>
        <begin position="305"/>
        <end position="323"/>
    </location>
</feature>
<feature type="transmembrane region" description="Helical" evidence="6">
    <location>
        <begin position="257"/>
        <end position="275"/>
    </location>
</feature>
<feature type="transmembrane region" description="Helical" evidence="6">
    <location>
        <begin position="23"/>
        <end position="40"/>
    </location>
</feature>
<feature type="transmembrane region" description="Helical" evidence="6">
    <location>
        <begin position="153"/>
        <end position="175"/>
    </location>
</feature>
<sequence length="466" mass="51787">MAAAVTTSTASTSYKPRLNVRQIFNMSFGFFGIQFGWDLQRANMGPIYEYLKASPEQIPLLFLAAPLTGLIMQPIIGYMSDRTWHPTWGRRRPYFFVGALLSTICLFMMPNSGSLWMAAGLLWILDTSGNIAMEPFRAFVADKLPEEQRTSGFAMQSFLIGLGGSIASALPWIMSHIFKISTSSDTGGIPPSVKFAFYTGGAIFLVSVLYTVFTSKEYPPADINFKQKVKESNKGFGGGVTEILHAIKNMPSKMKQLALVQFFTWPGLFLMWFYYNTAVARNVFNATSTSDPNYIKGIEYGGLTLSYYNIVSFLFALALPLIAGYIGRKLTHSVCLLCGAIGLISVGFVKQPFELYICMTGVGIAWSSILSMPYAMLAGALPEDKIGVYMGIFNFFIVLPEIIASLFFGWIMEHLLDNNRMLAVQIGGVMMVIAAVICYFIVKEKRRFVTESPEIARLEIEENRSV</sequence>
<feature type="transmembrane region" description="Helical" evidence="6">
    <location>
        <begin position="115"/>
        <end position="133"/>
    </location>
</feature>
<evidence type="ECO:0000256" key="4">
    <source>
        <dbReference type="ARBA" id="ARBA00022989"/>
    </source>
</evidence>
<dbReference type="InterPro" id="IPR020846">
    <property type="entry name" value="MFS_dom"/>
</dbReference>
<evidence type="ECO:0000256" key="5">
    <source>
        <dbReference type="ARBA" id="ARBA00023136"/>
    </source>
</evidence>
<feature type="domain" description="Major facilitator superfamily (MFS) profile" evidence="7">
    <location>
        <begin position="253"/>
        <end position="466"/>
    </location>
</feature>
<feature type="transmembrane region" description="Helical" evidence="6">
    <location>
        <begin position="422"/>
        <end position="442"/>
    </location>
</feature>
<accession>A0A5B8V4Z5</accession>
<keyword evidence="9" id="KW-1185">Reference proteome</keyword>
<dbReference type="PANTHER" id="PTHR19432:SF35">
    <property type="entry name" value="SOLUTE CARRIER FAMILY 45 MEMBER 3 ISOFORM X1"/>
    <property type="match status" value="1"/>
</dbReference>
<dbReference type="Proteomes" id="UP000321533">
    <property type="component" value="Chromosome"/>
</dbReference>
<comment type="subcellular location">
    <subcellularLocation>
        <location evidence="1">Membrane</location>
        <topology evidence="1">Multi-pass membrane protein</topology>
    </subcellularLocation>
</comment>
<keyword evidence="3 6" id="KW-0812">Transmembrane</keyword>
<evidence type="ECO:0000256" key="2">
    <source>
        <dbReference type="ARBA" id="ARBA00022448"/>
    </source>
</evidence>
<dbReference type="RefSeq" id="WP_147188357.1">
    <property type="nucleotide sequence ID" value="NZ_CP042435.1"/>
</dbReference>